<dbReference type="STRING" id="655353.SAMN04488056_10325"/>
<gene>
    <name evidence="1" type="ORF">SAMN04488056_10325</name>
</gene>
<dbReference type="EMBL" id="FOVR01000003">
    <property type="protein sequence ID" value="SFO06363.1"/>
    <property type="molecule type" value="Genomic_DNA"/>
</dbReference>
<dbReference type="RefSeq" id="WP_139229222.1">
    <property type="nucleotide sequence ID" value="NZ_FOVR01000003.1"/>
</dbReference>
<evidence type="ECO:0000313" key="2">
    <source>
        <dbReference type="Proteomes" id="UP000199236"/>
    </source>
</evidence>
<reference evidence="1 2" key="1">
    <citation type="submission" date="2016-10" db="EMBL/GenBank/DDBJ databases">
        <authorList>
            <person name="de Groot N.N."/>
        </authorList>
    </citation>
    <scope>NUCLEOTIDE SEQUENCE [LARGE SCALE GENOMIC DNA]</scope>
    <source>
        <strain evidence="1 2">CGMCC 1.9157</strain>
    </source>
</reference>
<keyword evidence="2" id="KW-1185">Reference proteome</keyword>
<dbReference type="AlphaFoldDB" id="A0A1I5E4V1"/>
<name>A0A1I5E4V1_9HYPH</name>
<proteinExistence type="predicted"/>
<sequence length="82" mass="9649">MTTTKRQTKEIYNERMRALRHGNFDADIFRMMASDVPLRVIAHRIKISPYHLKLHADRVLNAFKAPDDAVKTFPWSRKVVVK</sequence>
<accession>A0A1I5E4V1</accession>
<evidence type="ECO:0000313" key="1">
    <source>
        <dbReference type="EMBL" id="SFO06363.1"/>
    </source>
</evidence>
<organism evidence="1 2">
    <name type="scientific">Cohaesibacter marisflavi</name>
    <dbReference type="NCBI Taxonomy" id="655353"/>
    <lineage>
        <taxon>Bacteria</taxon>
        <taxon>Pseudomonadati</taxon>
        <taxon>Pseudomonadota</taxon>
        <taxon>Alphaproteobacteria</taxon>
        <taxon>Hyphomicrobiales</taxon>
        <taxon>Cohaesibacteraceae</taxon>
    </lineage>
</organism>
<dbReference type="Proteomes" id="UP000199236">
    <property type="component" value="Unassembled WGS sequence"/>
</dbReference>
<protein>
    <submittedName>
        <fullName evidence="1">Uncharacterized protein</fullName>
    </submittedName>
</protein>